<evidence type="ECO:0000256" key="1">
    <source>
        <dbReference type="ARBA" id="ARBA00004141"/>
    </source>
</evidence>
<dbReference type="EMBL" id="JAKUCV010001678">
    <property type="protein sequence ID" value="KAJ4845418.1"/>
    <property type="molecule type" value="Genomic_DNA"/>
</dbReference>
<reference evidence="9" key="1">
    <citation type="submission" date="2022-02" db="EMBL/GenBank/DDBJ databases">
        <authorList>
            <person name="Henning P.M."/>
            <person name="McCubbin A.G."/>
            <person name="Shore J.S."/>
        </authorList>
    </citation>
    <scope>NUCLEOTIDE SEQUENCE</scope>
    <source>
        <strain evidence="9">F60SS</strain>
        <tissue evidence="9">Leaves</tissue>
    </source>
</reference>
<feature type="transmembrane region" description="Helical" evidence="7">
    <location>
        <begin position="240"/>
        <end position="261"/>
    </location>
</feature>
<evidence type="ECO:0000313" key="9">
    <source>
        <dbReference type="EMBL" id="KAJ4845418.1"/>
    </source>
</evidence>
<comment type="caution">
    <text evidence="9">The sequence shown here is derived from an EMBL/GenBank/DDBJ whole genome shotgun (WGS) entry which is preliminary data.</text>
</comment>
<evidence type="ECO:0000256" key="4">
    <source>
        <dbReference type="ARBA" id="ARBA00022970"/>
    </source>
</evidence>
<evidence type="ECO:0000256" key="2">
    <source>
        <dbReference type="ARBA" id="ARBA00022448"/>
    </source>
</evidence>
<feature type="transmembrane region" description="Helical" evidence="7">
    <location>
        <begin position="409"/>
        <end position="432"/>
    </location>
</feature>
<dbReference type="OrthoDB" id="655540at2759"/>
<dbReference type="PANTHER" id="PTHR22950">
    <property type="entry name" value="AMINO ACID TRANSPORTER"/>
    <property type="match status" value="1"/>
</dbReference>
<feature type="transmembrane region" description="Helical" evidence="7">
    <location>
        <begin position="132"/>
        <end position="152"/>
    </location>
</feature>
<feature type="transmembrane region" description="Helical" evidence="7">
    <location>
        <begin position="61"/>
        <end position="79"/>
    </location>
</feature>
<feature type="transmembrane region" description="Helical" evidence="7">
    <location>
        <begin position="353"/>
        <end position="375"/>
    </location>
</feature>
<name>A0A9Q0G884_9ROSI</name>
<dbReference type="Proteomes" id="UP001141552">
    <property type="component" value="Unassembled WGS sequence"/>
</dbReference>
<reference evidence="9" key="2">
    <citation type="journal article" date="2023" name="Plants (Basel)">
        <title>Annotation of the Turnera subulata (Passifloraceae) Draft Genome Reveals the S-Locus Evolved after the Divergence of Turneroideae from Passifloroideae in a Stepwise Manner.</title>
        <authorList>
            <person name="Henning P.M."/>
            <person name="Roalson E.H."/>
            <person name="Mir W."/>
            <person name="McCubbin A.G."/>
            <person name="Shore J.S."/>
        </authorList>
    </citation>
    <scope>NUCLEOTIDE SEQUENCE</scope>
    <source>
        <strain evidence="9">F60SS</strain>
    </source>
</reference>
<feature type="transmembrane region" description="Helical" evidence="7">
    <location>
        <begin position="317"/>
        <end position="341"/>
    </location>
</feature>
<dbReference type="AlphaFoldDB" id="A0A9Q0G884"/>
<proteinExistence type="predicted"/>
<evidence type="ECO:0000313" key="10">
    <source>
        <dbReference type="Proteomes" id="UP001141552"/>
    </source>
</evidence>
<accession>A0A9Q0G884</accession>
<feature type="transmembrane region" description="Helical" evidence="7">
    <location>
        <begin position="381"/>
        <end position="402"/>
    </location>
</feature>
<keyword evidence="6 7" id="KW-0472">Membrane</keyword>
<evidence type="ECO:0000256" key="5">
    <source>
        <dbReference type="ARBA" id="ARBA00022989"/>
    </source>
</evidence>
<dbReference type="GO" id="GO:0015179">
    <property type="term" value="F:L-amino acid transmembrane transporter activity"/>
    <property type="evidence" value="ECO:0007669"/>
    <property type="project" value="TreeGrafter"/>
</dbReference>
<dbReference type="PANTHER" id="PTHR22950:SF698">
    <property type="entry name" value="AMINO ACID TRANSPORTER TRANSMEMBRANE DOMAIN-CONTAINING PROTEIN"/>
    <property type="match status" value="1"/>
</dbReference>
<feature type="transmembrane region" description="Helical" evidence="7">
    <location>
        <begin position="273"/>
        <end position="297"/>
    </location>
</feature>
<feature type="transmembrane region" description="Helical" evidence="7">
    <location>
        <begin position="6"/>
        <end position="26"/>
    </location>
</feature>
<evidence type="ECO:0000259" key="8">
    <source>
        <dbReference type="Pfam" id="PF01490"/>
    </source>
</evidence>
<keyword evidence="4" id="KW-0029">Amino-acid transport</keyword>
<gene>
    <name evidence="9" type="ORF">Tsubulata_032358</name>
</gene>
<keyword evidence="5 7" id="KW-1133">Transmembrane helix</keyword>
<keyword evidence="2" id="KW-0813">Transport</keyword>
<feature type="transmembrane region" description="Helical" evidence="7">
    <location>
        <begin position="164"/>
        <end position="188"/>
    </location>
</feature>
<keyword evidence="10" id="KW-1185">Reference proteome</keyword>
<feature type="transmembrane region" description="Helical" evidence="7">
    <location>
        <begin position="85"/>
        <end position="105"/>
    </location>
</feature>
<protein>
    <recommendedName>
        <fullName evidence="8">Amino acid transporter transmembrane domain-containing protein</fullName>
    </recommendedName>
</protein>
<evidence type="ECO:0000256" key="6">
    <source>
        <dbReference type="ARBA" id="ARBA00023136"/>
    </source>
</evidence>
<dbReference type="InterPro" id="IPR013057">
    <property type="entry name" value="AA_transpt_TM"/>
</dbReference>
<evidence type="ECO:0000256" key="3">
    <source>
        <dbReference type="ARBA" id="ARBA00022692"/>
    </source>
</evidence>
<comment type="subcellular location">
    <subcellularLocation>
        <location evidence="1">Membrane</location>
        <topology evidence="1">Multi-pass membrane protein</topology>
    </subcellularLocation>
</comment>
<feature type="transmembrane region" description="Helical" evidence="7">
    <location>
        <begin position="200"/>
        <end position="220"/>
    </location>
</feature>
<feature type="domain" description="Amino acid transporter transmembrane" evidence="8">
    <location>
        <begin position="54"/>
        <end position="432"/>
    </location>
</feature>
<keyword evidence="3 7" id="KW-0812">Transmembrane</keyword>
<evidence type="ECO:0000256" key="7">
    <source>
        <dbReference type="SAM" id="Phobius"/>
    </source>
</evidence>
<sequence length="442" mass="48567">MGDNFFSLLVITHVLIYRTNILCKLGNQKMDSLKAKEVESQSQLSPPQEAKEKGTTFLRTCFNGLNALSGVGILSIPYALSRGGWLSLTLLFVVAVLCWYTGLLLRRCMDSDPQIRSYPDIGERAFGYKGRALVSLFMYLELYLVAVEFLILEGDNLDKLFPNMGLKFVGLDIGGRKGFILLSALVILPTTWVRSLGLMAYVSAGGVAASIVLVGCVFWVGEGNGVGFHERGMLLDWEGLPTTISVFTFCYCGHAVFPTLANSMKDRSQFPKVLFICFIASTLTYGSMAVLGYLMYGEHLKSQVTLNLPVKMISSKIAIYTTLVNPLTKYAVIITPIATAIEDTFLFRNSRALSILIRTVILISTTVVALTIPFFGYVMAFIGAFLSVTVSMLFPCLCYLRINKAVRSFGLELVIIVGIMIFGAFVGVVGTYTSARQILNNL</sequence>
<organism evidence="9 10">
    <name type="scientific">Turnera subulata</name>
    <dbReference type="NCBI Taxonomy" id="218843"/>
    <lineage>
        <taxon>Eukaryota</taxon>
        <taxon>Viridiplantae</taxon>
        <taxon>Streptophyta</taxon>
        <taxon>Embryophyta</taxon>
        <taxon>Tracheophyta</taxon>
        <taxon>Spermatophyta</taxon>
        <taxon>Magnoliopsida</taxon>
        <taxon>eudicotyledons</taxon>
        <taxon>Gunneridae</taxon>
        <taxon>Pentapetalae</taxon>
        <taxon>rosids</taxon>
        <taxon>fabids</taxon>
        <taxon>Malpighiales</taxon>
        <taxon>Passifloraceae</taxon>
        <taxon>Turnera</taxon>
    </lineage>
</organism>
<dbReference type="GO" id="GO:0005774">
    <property type="term" value="C:vacuolar membrane"/>
    <property type="evidence" value="ECO:0007669"/>
    <property type="project" value="TreeGrafter"/>
</dbReference>
<dbReference type="Pfam" id="PF01490">
    <property type="entry name" value="Aa_trans"/>
    <property type="match status" value="1"/>
</dbReference>